<evidence type="ECO:0000256" key="1">
    <source>
        <dbReference type="ARBA" id="ARBA00004162"/>
    </source>
</evidence>
<dbReference type="InterPro" id="IPR005696">
    <property type="entry name" value="MesE/LcnD"/>
</dbReference>
<evidence type="ECO:0000313" key="13">
    <source>
        <dbReference type="Proteomes" id="UP000270025"/>
    </source>
</evidence>
<dbReference type="EMBL" id="LR134266">
    <property type="protein sequence ID" value="VED68100.1"/>
    <property type="molecule type" value="Genomic_DNA"/>
</dbReference>
<name>A0A3S4L6X9_9STRE</name>
<dbReference type="PANTHER" id="PTHR30386">
    <property type="entry name" value="MEMBRANE FUSION SUBUNIT OF EMRAB-TOLC MULTIDRUG EFFLUX PUMP"/>
    <property type="match status" value="1"/>
</dbReference>
<keyword evidence="4 8" id="KW-0812">Transmembrane</keyword>
<dbReference type="Proteomes" id="UP000270025">
    <property type="component" value="Chromosome"/>
</dbReference>
<feature type="domain" description="LcnD-like long helical bundle" evidence="9">
    <location>
        <begin position="101"/>
        <end position="306"/>
    </location>
</feature>
<dbReference type="Pfam" id="PF25887">
    <property type="entry name" value="HB_LcnD"/>
    <property type="match status" value="1"/>
</dbReference>
<proteinExistence type="inferred from homology"/>
<dbReference type="Pfam" id="PF25940">
    <property type="entry name" value="LcnD_C"/>
    <property type="match status" value="1"/>
</dbReference>
<evidence type="ECO:0000256" key="3">
    <source>
        <dbReference type="ARBA" id="ARBA00022448"/>
    </source>
</evidence>
<dbReference type="GO" id="GO:0005886">
    <property type="term" value="C:plasma membrane"/>
    <property type="evidence" value="ECO:0007669"/>
    <property type="project" value="UniProtKB-SubCell"/>
</dbReference>
<evidence type="ECO:0000256" key="2">
    <source>
        <dbReference type="ARBA" id="ARBA00009477"/>
    </source>
</evidence>
<dbReference type="InterPro" id="IPR050739">
    <property type="entry name" value="MFP"/>
</dbReference>
<dbReference type="Gene3D" id="2.40.30.170">
    <property type="match status" value="1"/>
</dbReference>
<evidence type="ECO:0000313" key="12">
    <source>
        <dbReference type="EMBL" id="VED68100.1"/>
    </source>
</evidence>
<dbReference type="NCBIfam" id="TIGR01000">
    <property type="entry name" value="bacteriocin_acc"/>
    <property type="match status" value="1"/>
</dbReference>
<evidence type="ECO:0000256" key="4">
    <source>
        <dbReference type="ARBA" id="ARBA00022692"/>
    </source>
</evidence>
<protein>
    <submittedName>
        <fullName evidence="12">Transport protein ComB</fullName>
    </submittedName>
</protein>
<dbReference type="RefSeq" id="WP_126404998.1">
    <property type="nucleotide sequence ID" value="NZ_LR134266.1"/>
</dbReference>
<feature type="domain" description="LcnD-like C-terminal" evidence="11">
    <location>
        <begin position="350"/>
        <end position="438"/>
    </location>
</feature>
<comment type="subcellular location">
    <subcellularLocation>
        <location evidence="1">Cell membrane</location>
        <topology evidence="1">Single-pass membrane protein</topology>
    </subcellularLocation>
</comment>
<organism evidence="12 13">
    <name type="scientific">Streptococcus viridans</name>
    <dbReference type="NCBI Taxonomy" id="78535"/>
    <lineage>
        <taxon>Bacteria</taxon>
        <taxon>Bacillati</taxon>
        <taxon>Bacillota</taxon>
        <taxon>Bacilli</taxon>
        <taxon>Lactobacillales</taxon>
        <taxon>Streptococcaceae</taxon>
        <taxon>Streptococcus</taxon>
    </lineage>
</organism>
<evidence type="ECO:0000256" key="5">
    <source>
        <dbReference type="ARBA" id="ARBA00022989"/>
    </source>
</evidence>
<accession>A0A3S4L6X9</accession>
<feature type="coiled-coil region" evidence="7">
    <location>
        <begin position="103"/>
        <end position="202"/>
    </location>
</feature>
<feature type="domain" description="LcnD-like barrel-sandwich hybrid" evidence="10">
    <location>
        <begin position="59"/>
        <end position="345"/>
    </location>
</feature>
<evidence type="ECO:0000256" key="7">
    <source>
        <dbReference type="SAM" id="Coils"/>
    </source>
</evidence>
<gene>
    <name evidence="12" type="primary">comB</name>
    <name evidence="12" type="ORF">NCTC3166_01939</name>
</gene>
<dbReference type="AlphaFoldDB" id="A0A3S4L6X9"/>
<keyword evidence="3" id="KW-0813">Transport</keyword>
<evidence type="ECO:0000256" key="8">
    <source>
        <dbReference type="SAM" id="Phobius"/>
    </source>
</evidence>
<keyword evidence="7" id="KW-0175">Coiled coil</keyword>
<comment type="similarity">
    <text evidence="2">Belongs to the membrane fusion protein (MFP) (TC 8.A.1) family.</text>
</comment>
<dbReference type="InterPro" id="IPR058795">
    <property type="entry name" value="LcnD_C"/>
</dbReference>
<dbReference type="PANTHER" id="PTHR30386:SF26">
    <property type="entry name" value="TRANSPORT PROTEIN COMB"/>
    <property type="match status" value="1"/>
</dbReference>
<dbReference type="KEGG" id="svf:NCTC3166_01939"/>
<dbReference type="InterPro" id="IPR058794">
    <property type="entry name" value="HB_LcnD"/>
</dbReference>
<feature type="transmembrane region" description="Helical" evidence="8">
    <location>
        <begin position="21"/>
        <end position="42"/>
    </location>
</feature>
<evidence type="ECO:0000256" key="6">
    <source>
        <dbReference type="ARBA" id="ARBA00023136"/>
    </source>
</evidence>
<sequence>MMNEKYFESAEFYQKRFHNFASLWVVPCFLLLLFIVGFSVFAKKEVTLSSRGTIEATRVVDQIQSTSNSPIQVNHLKENKEIKKGEILVEYQEDQEKQQGMSLTQQLDLLKKQEEQLKLLKTSIETGESQFTGNEHFGYDQLFKDYQQQIAILQAQAHQQNATIASQNASASSSQAEIGQAIQDQEKRLADYRSLKSALLEERSLDATHPLYSLYQSYAQQPHGEENAQAQASFISQLDSQIQQLEASISNYRIQYAGSGSQQAFSTSLDSQIASLKAQQLSKVGQDLLLLSQQIADLDSKLKTQETLLQKTRILAKDEGVIHLNDETKGASIVAEGTPLAQVYPLIQKEKEVKIVTYIPSKDIATIHVGDRIRFSTQGSKQKPITLEARISSIASSATRTEQGNFFKIEGVLRLKDYEAKLLRYGLEGKCVLITGEKSYFSFFVDQFLGAGN</sequence>
<evidence type="ECO:0000259" key="10">
    <source>
        <dbReference type="Pfam" id="PF25935"/>
    </source>
</evidence>
<evidence type="ECO:0000259" key="11">
    <source>
        <dbReference type="Pfam" id="PF25940"/>
    </source>
</evidence>
<reference evidence="12 13" key="1">
    <citation type="submission" date="2018-12" db="EMBL/GenBank/DDBJ databases">
        <authorList>
            <consortium name="Pathogen Informatics"/>
        </authorList>
    </citation>
    <scope>NUCLEOTIDE SEQUENCE [LARGE SCALE GENOMIC DNA]</scope>
    <source>
        <strain evidence="12 13">NCTC3166</strain>
    </source>
</reference>
<keyword evidence="5 8" id="KW-1133">Transmembrane helix</keyword>
<keyword evidence="6 8" id="KW-0472">Membrane</keyword>
<keyword evidence="13" id="KW-1185">Reference proteome</keyword>
<dbReference type="Pfam" id="PF25935">
    <property type="entry name" value="BSH_LcnD"/>
    <property type="match status" value="1"/>
</dbReference>
<evidence type="ECO:0000259" key="9">
    <source>
        <dbReference type="Pfam" id="PF25887"/>
    </source>
</evidence>
<dbReference type="InterPro" id="IPR058786">
    <property type="entry name" value="BSH_LcnD"/>
</dbReference>